<protein>
    <submittedName>
        <fullName evidence="7">Uncharacterized protein</fullName>
    </submittedName>
</protein>
<comment type="caution">
    <text evidence="7">The sequence shown here is derived from an EMBL/GenBank/DDBJ whole genome shotgun (WGS) entry which is preliminary data.</text>
</comment>
<comment type="similarity">
    <text evidence="6">Belongs to the PIERCE1 family.</text>
</comment>
<dbReference type="AlphaFoldDB" id="A0A8J6CFD9"/>
<keyword evidence="4" id="KW-0206">Cytoskeleton</keyword>
<dbReference type="EMBL" id="JAGTXO010000001">
    <property type="protein sequence ID" value="KAG8470604.1"/>
    <property type="molecule type" value="Genomic_DNA"/>
</dbReference>
<evidence type="ECO:0000256" key="5">
    <source>
        <dbReference type="ARBA" id="ARBA00023273"/>
    </source>
</evidence>
<keyword evidence="8" id="KW-1185">Reference proteome</keyword>
<accession>A0A8J6CFD9</accession>
<keyword evidence="5" id="KW-0966">Cell projection</keyword>
<proteinExistence type="inferred from homology"/>
<evidence type="ECO:0000256" key="4">
    <source>
        <dbReference type="ARBA" id="ARBA00023212"/>
    </source>
</evidence>
<dbReference type="GO" id="GO:0005879">
    <property type="term" value="C:axonemal microtubule"/>
    <property type="evidence" value="ECO:0007669"/>
    <property type="project" value="InterPro"/>
</dbReference>
<keyword evidence="3" id="KW-0963">Cytoplasm</keyword>
<evidence type="ECO:0000256" key="3">
    <source>
        <dbReference type="ARBA" id="ARBA00022490"/>
    </source>
</evidence>
<dbReference type="OrthoDB" id="546383at2759"/>
<evidence type="ECO:0000256" key="2">
    <source>
        <dbReference type="ARBA" id="ARBA00004245"/>
    </source>
</evidence>
<evidence type="ECO:0000313" key="7">
    <source>
        <dbReference type="EMBL" id="KAG8470604.1"/>
    </source>
</evidence>
<sequence>MMGEGSAPSGQSCLLTFSTALEHLKANRTEHLVPTGKVPDQRYFDILPAIGTARVANPNFTVPVLQLPSAVLPGRFADETCWRSVERRKQHPMYSTTSHEVGLRPPSLAQLPTKWFAQSGTFSKEFLNASRFGETRTFSTLHTATTRSKVHHTLDQGWRGDAHSAMLYASTGARRKAGSEQRVF</sequence>
<dbReference type="Proteomes" id="UP000751190">
    <property type="component" value="Unassembled WGS sequence"/>
</dbReference>
<dbReference type="PANTHER" id="PTHR20899">
    <property type="entry name" value="PIERCE HOMOLOG"/>
    <property type="match status" value="1"/>
</dbReference>
<evidence type="ECO:0000256" key="1">
    <source>
        <dbReference type="ARBA" id="ARBA00004138"/>
    </source>
</evidence>
<dbReference type="InterPro" id="IPR026507">
    <property type="entry name" value="PIRC1/2"/>
</dbReference>
<name>A0A8J6CFD9_DIALT</name>
<gene>
    <name evidence="7" type="ORF">KFE25_009025</name>
</gene>
<organism evidence="7 8">
    <name type="scientific">Diacronema lutheri</name>
    <name type="common">Unicellular marine alga</name>
    <name type="synonym">Monochrysis lutheri</name>
    <dbReference type="NCBI Taxonomy" id="2081491"/>
    <lineage>
        <taxon>Eukaryota</taxon>
        <taxon>Haptista</taxon>
        <taxon>Haptophyta</taxon>
        <taxon>Pavlovophyceae</taxon>
        <taxon>Pavlovales</taxon>
        <taxon>Pavlovaceae</taxon>
        <taxon>Diacronema</taxon>
    </lineage>
</organism>
<evidence type="ECO:0000256" key="6">
    <source>
        <dbReference type="ARBA" id="ARBA00038014"/>
    </source>
</evidence>
<evidence type="ECO:0000313" key="8">
    <source>
        <dbReference type="Proteomes" id="UP000751190"/>
    </source>
</evidence>
<dbReference type="Pfam" id="PF14892">
    <property type="entry name" value="PIRC1_2"/>
    <property type="match status" value="1"/>
</dbReference>
<dbReference type="GO" id="GO:0035082">
    <property type="term" value="P:axoneme assembly"/>
    <property type="evidence" value="ECO:0007669"/>
    <property type="project" value="InterPro"/>
</dbReference>
<dbReference type="PANTHER" id="PTHR20899:SF1">
    <property type="entry name" value="PIERCER OF MICROTUBULE WALL 1 PROTEIN"/>
    <property type="match status" value="1"/>
</dbReference>
<comment type="subcellular location">
    <subcellularLocation>
        <location evidence="1">Cell projection</location>
        <location evidence="1">Cilium</location>
    </subcellularLocation>
    <subcellularLocation>
        <location evidence="2">Cytoplasm</location>
        <location evidence="2">Cytoskeleton</location>
    </subcellularLocation>
</comment>
<reference evidence="7" key="1">
    <citation type="submission" date="2021-05" db="EMBL/GenBank/DDBJ databases">
        <title>The genome of the haptophyte Pavlova lutheri (Diacronema luteri, Pavlovales) - a model for lipid biosynthesis in eukaryotic algae.</title>
        <authorList>
            <person name="Hulatt C.J."/>
            <person name="Posewitz M.C."/>
        </authorList>
    </citation>
    <scope>NUCLEOTIDE SEQUENCE</scope>
    <source>
        <strain evidence="7">NIVA-4/92</strain>
    </source>
</reference>